<evidence type="ECO:0000313" key="4">
    <source>
        <dbReference type="EMBL" id="MEF3835839.1"/>
    </source>
</evidence>
<dbReference type="Pfam" id="PF07847">
    <property type="entry name" value="PCO_ADO"/>
    <property type="match status" value="1"/>
</dbReference>
<keyword evidence="2" id="KW-0560">Oxidoreductase</keyword>
<reference evidence="4 5" key="1">
    <citation type="submission" date="2022-09" db="EMBL/GenBank/DDBJ databases">
        <title>Genome sequencing of Flavivirga sp. MEBiC05379.</title>
        <authorList>
            <person name="Oh H.-M."/>
            <person name="Kwon K.K."/>
            <person name="Park M.J."/>
            <person name="Yang S.-H."/>
        </authorList>
    </citation>
    <scope>NUCLEOTIDE SEQUENCE [LARGE SCALE GENOMIC DNA]</scope>
    <source>
        <strain evidence="4 5">MEBiC05379</strain>
    </source>
</reference>
<keyword evidence="5" id="KW-1185">Reference proteome</keyword>
<keyword evidence="3" id="KW-0408">Iron</keyword>
<comment type="caution">
    <text evidence="4">The sequence shown here is derived from an EMBL/GenBank/DDBJ whole genome shotgun (WGS) entry which is preliminary data.</text>
</comment>
<dbReference type="InterPro" id="IPR011051">
    <property type="entry name" value="RmlC_Cupin_sf"/>
</dbReference>
<dbReference type="Gene3D" id="2.60.120.10">
    <property type="entry name" value="Jelly Rolls"/>
    <property type="match status" value="1"/>
</dbReference>
<dbReference type="SUPFAM" id="SSF51182">
    <property type="entry name" value="RmlC-like cupins"/>
    <property type="match status" value="1"/>
</dbReference>
<dbReference type="RefSeq" id="WP_303308116.1">
    <property type="nucleotide sequence ID" value="NZ_JAODOP010000004.1"/>
</dbReference>
<protein>
    <submittedName>
        <fullName evidence="4">Uncharacterized protein</fullName>
    </submittedName>
</protein>
<sequence length="251" mass="29506">MDDYKRRDFIKLSALGFASIALQLNSVTSYAQMANGHLGKWDANTKLNWDAFLEKLSKLAKTQHELPWDQKEYTQKVKKLLLQCDFPEFKNVKKEFDNYENRIPNWFESTSLHNEVDFQVSLFQFEKGEYISHHDHPDMTGVINVVSGNALLKNYTIEEQLKGSRKVLKNGREYLKKRCLLKEIENEVCKARDVSILTAHEGNIHSLMPNEYTQLVDVFTPSYKRTTNSKWYKVNEDGFYQNRKNIFEAEY</sequence>
<dbReference type="InterPro" id="IPR014710">
    <property type="entry name" value="RmlC-like_jellyroll"/>
</dbReference>
<gene>
    <name evidence="4" type="ORF">N1F79_22125</name>
</gene>
<proteinExistence type="predicted"/>
<accession>A0ABU7XZB7</accession>
<evidence type="ECO:0000256" key="1">
    <source>
        <dbReference type="ARBA" id="ARBA00022723"/>
    </source>
</evidence>
<dbReference type="InterPro" id="IPR012864">
    <property type="entry name" value="PCO/ADO"/>
</dbReference>
<evidence type="ECO:0000256" key="2">
    <source>
        <dbReference type="ARBA" id="ARBA00023002"/>
    </source>
</evidence>
<evidence type="ECO:0000256" key="3">
    <source>
        <dbReference type="ARBA" id="ARBA00023004"/>
    </source>
</evidence>
<evidence type="ECO:0000313" key="5">
    <source>
        <dbReference type="Proteomes" id="UP001337305"/>
    </source>
</evidence>
<dbReference type="EMBL" id="JAODOP010000004">
    <property type="protein sequence ID" value="MEF3835839.1"/>
    <property type="molecule type" value="Genomic_DNA"/>
</dbReference>
<name>A0ABU7XZB7_9FLAO</name>
<organism evidence="4 5">
    <name type="scientific">Flavivirga spongiicola</name>
    <dbReference type="NCBI Taxonomy" id="421621"/>
    <lineage>
        <taxon>Bacteria</taxon>
        <taxon>Pseudomonadati</taxon>
        <taxon>Bacteroidota</taxon>
        <taxon>Flavobacteriia</taxon>
        <taxon>Flavobacteriales</taxon>
        <taxon>Flavobacteriaceae</taxon>
        <taxon>Flavivirga</taxon>
    </lineage>
</organism>
<dbReference type="Proteomes" id="UP001337305">
    <property type="component" value="Unassembled WGS sequence"/>
</dbReference>
<keyword evidence="1" id="KW-0479">Metal-binding</keyword>